<organism evidence="2 4">
    <name type="scientific">Streptococcus alactolyticus</name>
    <dbReference type="NCBI Taxonomy" id="29389"/>
    <lineage>
        <taxon>Bacteria</taxon>
        <taxon>Bacillati</taxon>
        <taxon>Bacillota</taxon>
        <taxon>Bacilli</taxon>
        <taxon>Lactobacillales</taxon>
        <taxon>Streptococcaceae</taxon>
        <taxon>Streptococcus</taxon>
    </lineage>
</organism>
<evidence type="ECO:0000313" key="4">
    <source>
        <dbReference type="Proteomes" id="UP000471052"/>
    </source>
</evidence>
<evidence type="ECO:0000256" key="1">
    <source>
        <dbReference type="SAM" id="MobiDB-lite"/>
    </source>
</evidence>
<dbReference type="EMBL" id="VUNP01000021">
    <property type="protein sequence ID" value="MST53905.1"/>
    <property type="molecule type" value="Genomic_DNA"/>
</dbReference>
<dbReference type="RefSeq" id="WP_154455028.1">
    <property type="nucleotide sequence ID" value="NZ_BRXN01000010.1"/>
</dbReference>
<feature type="compositionally biased region" description="Low complexity" evidence="1">
    <location>
        <begin position="1"/>
        <end position="49"/>
    </location>
</feature>
<dbReference type="AlphaFoldDB" id="A0A6N7WPY5"/>
<feature type="region of interest" description="Disordered" evidence="1">
    <location>
        <begin position="1"/>
        <end position="53"/>
    </location>
</feature>
<protein>
    <submittedName>
        <fullName evidence="2">Uncharacterized protein</fullName>
    </submittedName>
</protein>
<sequence length="161" mass="17518">MEETTTTQTVASQVSSVSTTISTSSSSSTVESSTSSSSSSSTTESSSSSEEFKKFDTEAGKQFAEYLKQQLDANYADVGYTFTVTGDNSTVNVNVLQDFKYEPESEVQRMADALLSFKNGKFYTWATENGYNYNDTPYLIMNAEDGTPLASQGISGYMKVK</sequence>
<name>A0A6N7WPY5_STRAY</name>
<dbReference type="GeneID" id="99637166"/>
<accession>A0A6N7WPY5</accession>
<proteinExistence type="predicted"/>
<dbReference type="EMBL" id="CP114883">
    <property type="protein sequence ID" value="WBB05971.1"/>
    <property type="molecule type" value="Genomic_DNA"/>
</dbReference>
<evidence type="ECO:0000313" key="2">
    <source>
        <dbReference type="EMBL" id="MST53905.1"/>
    </source>
</evidence>
<dbReference type="Proteomes" id="UP001212085">
    <property type="component" value="Chromosome"/>
</dbReference>
<evidence type="ECO:0000313" key="5">
    <source>
        <dbReference type="Proteomes" id="UP001212085"/>
    </source>
</evidence>
<evidence type="ECO:0000313" key="3">
    <source>
        <dbReference type="EMBL" id="WBB05971.1"/>
    </source>
</evidence>
<reference evidence="2 4" key="1">
    <citation type="submission" date="2019-08" db="EMBL/GenBank/DDBJ databases">
        <title>In-depth cultivation of the pig gut microbiome towards novel bacterial diversity and tailored functional studies.</title>
        <authorList>
            <person name="Wylensek D."/>
            <person name="Hitch T.C.A."/>
            <person name="Clavel T."/>
        </authorList>
    </citation>
    <scope>NUCLEOTIDE SEQUENCE [LARGE SCALE GENOMIC DNA]</scope>
    <source>
        <strain evidence="2 4">BL-178-WT-3A</strain>
    </source>
</reference>
<gene>
    <name evidence="2" type="ORF">FYJ82_05810</name>
    <name evidence="3" type="ORF">O6R09_06670</name>
</gene>
<keyword evidence="5" id="KW-1185">Reference proteome</keyword>
<dbReference type="Proteomes" id="UP000471052">
    <property type="component" value="Unassembled WGS sequence"/>
</dbReference>
<reference evidence="3 5" key="2">
    <citation type="submission" date="2022-12" db="EMBL/GenBank/DDBJ databases">
        <title>Streptococcus alactolyticus LGM, complete genome.</title>
        <authorList>
            <person name="Liu Z."/>
            <person name="Mu C."/>
            <person name="Zhu W."/>
        </authorList>
    </citation>
    <scope>NUCLEOTIDE SEQUENCE [LARGE SCALE GENOMIC DNA]</scope>
    <source>
        <strain evidence="3 5">LGM</strain>
    </source>
</reference>